<evidence type="ECO:0000256" key="4">
    <source>
        <dbReference type="ARBA" id="ARBA00023136"/>
    </source>
</evidence>
<dbReference type="AlphaFoldDB" id="A0ABD3IWS8"/>
<dbReference type="GO" id="GO:0007165">
    <property type="term" value="P:signal transduction"/>
    <property type="evidence" value="ECO:0007669"/>
    <property type="project" value="UniProtKB-ARBA"/>
</dbReference>
<dbReference type="Gene3D" id="3.30.450.350">
    <property type="entry name" value="CHASE domain"/>
    <property type="match status" value="1"/>
</dbReference>
<gene>
    <name evidence="6" type="ORF">ACJRO7_003737</name>
</gene>
<dbReference type="Proteomes" id="UP001634007">
    <property type="component" value="Unassembled WGS sequence"/>
</dbReference>
<feature type="domain" description="CHASE" evidence="5">
    <location>
        <begin position="59"/>
        <end position="129"/>
    </location>
</feature>
<keyword evidence="2" id="KW-0812">Transmembrane</keyword>
<dbReference type="GO" id="GO:0016020">
    <property type="term" value="C:membrane"/>
    <property type="evidence" value="ECO:0007669"/>
    <property type="project" value="UniProtKB-SubCell"/>
</dbReference>
<dbReference type="EMBL" id="JBJKBG010000010">
    <property type="protein sequence ID" value="KAL3718664.1"/>
    <property type="molecule type" value="Genomic_DNA"/>
</dbReference>
<protein>
    <recommendedName>
        <fullName evidence="5">CHASE domain-containing protein</fullName>
    </recommendedName>
</protein>
<organism evidence="6 7">
    <name type="scientific">Eucalyptus globulus</name>
    <name type="common">Tasmanian blue gum</name>
    <dbReference type="NCBI Taxonomy" id="34317"/>
    <lineage>
        <taxon>Eukaryota</taxon>
        <taxon>Viridiplantae</taxon>
        <taxon>Streptophyta</taxon>
        <taxon>Embryophyta</taxon>
        <taxon>Tracheophyta</taxon>
        <taxon>Spermatophyta</taxon>
        <taxon>Magnoliopsida</taxon>
        <taxon>eudicotyledons</taxon>
        <taxon>Gunneridae</taxon>
        <taxon>Pentapetalae</taxon>
        <taxon>rosids</taxon>
        <taxon>malvids</taxon>
        <taxon>Myrtales</taxon>
        <taxon>Myrtaceae</taxon>
        <taxon>Myrtoideae</taxon>
        <taxon>Eucalypteae</taxon>
        <taxon>Eucalyptus</taxon>
    </lineage>
</organism>
<evidence type="ECO:0000256" key="1">
    <source>
        <dbReference type="ARBA" id="ARBA00004370"/>
    </source>
</evidence>
<dbReference type="PROSITE" id="PS50839">
    <property type="entry name" value="CHASE"/>
    <property type="match status" value="1"/>
</dbReference>
<comment type="subcellular location">
    <subcellularLocation>
        <location evidence="1">Membrane</location>
    </subcellularLocation>
</comment>
<evidence type="ECO:0000256" key="2">
    <source>
        <dbReference type="ARBA" id="ARBA00022692"/>
    </source>
</evidence>
<reference evidence="6 7" key="1">
    <citation type="submission" date="2024-11" db="EMBL/GenBank/DDBJ databases">
        <title>Chromosome-level genome assembly of Eucalyptus globulus Labill. provides insights into its genome evolution.</title>
        <authorList>
            <person name="Li X."/>
        </authorList>
    </citation>
    <scope>NUCLEOTIDE SEQUENCE [LARGE SCALE GENOMIC DNA]</scope>
    <source>
        <strain evidence="6">CL2024</strain>
        <tissue evidence="6">Fresh tender leaves</tissue>
    </source>
</reference>
<proteinExistence type="predicted"/>
<evidence type="ECO:0000313" key="7">
    <source>
        <dbReference type="Proteomes" id="UP001634007"/>
    </source>
</evidence>
<dbReference type="GO" id="GO:0003824">
    <property type="term" value="F:catalytic activity"/>
    <property type="evidence" value="ECO:0007669"/>
    <property type="project" value="UniProtKB-ARBA"/>
</dbReference>
<name>A0ABD3IWS8_EUCGL</name>
<dbReference type="InterPro" id="IPR042240">
    <property type="entry name" value="CHASE_sf"/>
</dbReference>
<keyword evidence="4" id="KW-0472">Membrane</keyword>
<sequence>MSYYSMCLWERKVIWRGLVWKKMMPKTFKSRPPLLVQEDFAMVAACQKNIAHEIALMNSLNIMAETIPHLLFSLYTLYRDHVLKARIVEEAVLSSPFRLLGSNRTGVVLTYPVYRSNLSSSMCSEGQFV</sequence>
<keyword evidence="3" id="KW-1133">Transmembrane helix</keyword>
<accession>A0ABD3IWS8</accession>
<comment type="caution">
    <text evidence="6">The sequence shown here is derived from an EMBL/GenBank/DDBJ whole genome shotgun (WGS) entry which is preliminary data.</text>
</comment>
<evidence type="ECO:0000259" key="5">
    <source>
        <dbReference type="PROSITE" id="PS50839"/>
    </source>
</evidence>
<evidence type="ECO:0000313" key="6">
    <source>
        <dbReference type="EMBL" id="KAL3718664.1"/>
    </source>
</evidence>
<evidence type="ECO:0000256" key="3">
    <source>
        <dbReference type="ARBA" id="ARBA00022989"/>
    </source>
</evidence>
<keyword evidence="7" id="KW-1185">Reference proteome</keyword>
<dbReference type="InterPro" id="IPR006189">
    <property type="entry name" value="CHASE_dom"/>
</dbReference>